<feature type="compositionally biased region" description="Basic residues" evidence="1">
    <location>
        <begin position="237"/>
        <end position="249"/>
    </location>
</feature>
<sequence>MDAVLKVTYQSEVRRCLLASVRPSFEEITESIAKLFPEAKECTARYLDEDGDACTLCEASLSDFLAQAEKGVDMANSTGKMVLRLELVSLPQAAQAPALPEALPPKEAPEASSAPKDVPLEGSETFPASDSPSDVVQVPEHSKDPKEMPGWNIVDVPEANEDDGMPAQTSNSEPTVKVPDSMSTPVQYSQVTQEAFEGSQNDSAPKPTCEASHSATPLPSNSGEALNGEQASCSKGKGYKGKGYKGKGKGKGMLGWKGHWCGHESQQEKCREHPWQSWWKCHLGWCEPEDADTSHHGGVACEDPPEDARLCGKSEGCKGKGKFKGKAGKCGGKGKLWWQGYCPDEEQPWWLQWHGFPQWHQTVLAEQFLQALPHLTAKVTQESASQFLLAFLSELEALDEEQKLSVMASFFESQEERLQKIFPQLPRFFLLGMLGRGKGGKWGKGAKGKAKGKCWLRSQMARDADETVPMSTTDDQHSQPAHDPSWNRFLYLPKDPNYVPYVARKGKSSSLAELAVAAGAVDTEPASSSDGQPVDDPSWNSFLNLPKDPNYKSYVARKMEEYASKKQKLQSRFETEQT</sequence>
<evidence type="ECO:0000313" key="4">
    <source>
        <dbReference type="Proteomes" id="UP000186817"/>
    </source>
</evidence>
<dbReference type="SUPFAM" id="SSF54277">
    <property type="entry name" value="CAD &amp; PB1 domains"/>
    <property type="match status" value="1"/>
</dbReference>
<dbReference type="InterPro" id="IPR000270">
    <property type="entry name" value="PB1_dom"/>
</dbReference>
<evidence type="ECO:0000313" key="3">
    <source>
        <dbReference type="EMBL" id="OLP80188.1"/>
    </source>
</evidence>
<comment type="caution">
    <text evidence="3">The sequence shown here is derived from an EMBL/GenBank/DDBJ whole genome shotgun (WGS) entry which is preliminary data.</text>
</comment>
<protein>
    <recommendedName>
        <fullName evidence="2">PB1 domain-containing protein</fullName>
    </recommendedName>
</protein>
<feature type="region of interest" description="Disordered" evidence="1">
    <location>
        <begin position="102"/>
        <end position="249"/>
    </location>
</feature>
<feature type="domain" description="PB1" evidence="2">
    <location>
        <begin position="5"/>
        <end position="71"/>
    </location>
</feature>
<accession>A0A1Q9CB93</accession>
<feature type="compositionally biased region" description="Polar residues" evidence="1">
    <location>
        <begin position="211"/>
        <end position="233"/>
    </location>
</feature>
<dbReference type="OrthoDB" id="441164at2759"/>
<evidence type="ECO:0000259" key="2">
    <source>
        <dbReference type="Pfam" id="PF00564"/>
    </source>
</evidence>
<reference evidence="3 4" key="1">
    <citation type="submission" date="2016-02" db="EMBL/GenBank/DDBJ databases">
        <title>Genome analysis of coral dinoflagellate symbionts highlights evolutionary adaptations to a symbiotic lifestyle.</title>
        <authorList>
            <person name="Aranda M."/>
            <person name="Li Y."/>
            <person name="Liew Y.J."/>
            <person name="Baumgarten S."/>
            <person name="Simakov O."/>
            <person name="Wilson M."/>
            <person name="Piel J."/>
            <person name="Ashoor H."/>
            <person name="Bougouffa S."/>
            <person name="Bajic V.B."/>
            <person name="Ryu T."/>
            <person name="Ravasi T."/>
            <person name="Bayer T."/>
            <person name="Micklem G."/>
            <person name="Kim H."/>
            <person name="Bhak J."/>
            <person name="Lajeunesse T.C."/>
            <person name="Voolstra C.R."/>
        </authorList>
    </citation>
    <scope>NUCLEOTIDE SEQUENCE [LARGE SCALE GENOMIC DNA]</scope>
    <source>
        <strain evidence="3 4">CCMP2467</strain>
    </source>
</reference>
<proteinExistence type="predicted"/>
<dbReference type="Pfam" id="PF00564">
    <property type="entry name" value="PB1"/>
    <property type="match status" value="1"/>
</dbReference>
<organism evidence="3 4">
    <name type="scientific">Symbiodinium microadriaticum</name>
    <name type="common">Dinoflagellate</name>
    <name type="synonym">Zooxanthella microadriatica</name>
    <dbReference type="NCBI Taxonomy" id="2951"/>
    <lineage>
        <taxon>Eukaryota</taxon>
        <taxon>Sar</taxon>
        <taxon>Alveolata</taxon>
        <taxon>Dinophyceae</taxon>
        <taxon>Suessiales</taxon>
        <taxon>Symbiodiniaceae</taxon>
        <taxon>Symbiodinium</taxon>
    </lineage>
</organism>
<name>A0A1Q9CB93_SYMMI</name>
<evidence type="ECO:0000256" key="1">
    <source>
        <dbReference type="SAM" id="MobiDB-lite"/>
    </source>
</evidence>
<feature type="region of interest" description="Disordered" evidence="1">
    <location>
        <begin position="522"/>
        <end position="548"/>
    </location>
</feature>
<feature type="compositionally biased region" description="Polar residues" evidence="1">
    <location>
        <begin position="181"/>
        <end position="203"/>
    </location>
</feature>
<dbReference type="Proteomes" id="UP000186817">
    <property type="component" value="Unassembled WGS sequence"/>
</dbReference>
<keyword evidence="4" id="KW-1185">Reference proteome</keyword>
<gene>
    <name evidence="3" type="ORF">AK812_SmicGene39432</name>
</gene>
<dbReference type="EMBL" id="LSRX01001407">
    <property type="protein sequence ID" value="OLP80188.1"/>
    <property type="molecule type" value="Genomic_DNA"/>
</dbReference>
<dbReference type="CDD" id="cd05992">
    <property type="entry name" value="PB1"/>
    <property type="match status" value="1"/>
</dbReference>
<dbReference type="AlphaFoldDB" id="A0A1Q9CB93"/>